<dbReference type="EnsemblBacteria" id="CAD71477">
    <property type="protein sequence ID" value="CAD71477"/>
    <property type="gene ID" value="RB271"/>
</dbReference>
<dbReference type="HOGENOM" id="CLU_3204486_0_0_0"/>
<evidence type="ECO:0000313" key="1">
    <source>
        <dbReference type="EMBL" id="CAD71477.1"/>
    </source>
</evidence>
<proteinExistence type="predicted"/>
<organism evidence="1 2">
    <name type="scientific">Rhodopirellula baltica (strain DSM 10527 / NCIMB 13988 / SH1)</name>
    <dbReference type="NCBI Taxonomy" id="243090"/>
    <lineage>
        <taxon>Bacteria</taxon>
        <taxon>Pseudomonadati</taxon>
        <taxon>Planctomycetota</taxon>
        <taxon>Planctomycetia</taxon>
        <taxon>Pirellulales</taxon>
        <taxon>Pirellulaceae</taxon>
        <taxon>Rhodopirellula</taxon>
    </lineage>
</organism>
<dbReference type="KEGG" id="rba:RB271"/>
<dbReference type="AlphaFoldDB" id="Q7UZ11"/>
<gene>
    <name evidence="1" type="ordered locus">RB271</name>
</gene>
<protein>
    <submittedName>
        <fullName evidence="1">Uncharacterized protein</fullName>
    </submittedName>
</protein>
<sequence>MCTIPCDINVEIQSASHPRQVEPGLQLTTRLHQKSLNGGWHLSEC</sequence>
<dbReference type="InParanoid" id="Q7UZ11"/>
<name>Q7UZ11_RHOBA</name>
<evidence type="ECO:0000313" key="2">
    <source>
        <dbReference type="Proteomes" id="UP000001025"/>
    </source>
</evidence>
<keyword evidence="2" id="KW-1185">Reference proteome</keyword>
<reference evidence="1 2" key="1">
    <citation type="journal article" date="2003" name="Proc. Natl. Acad. Sci. U.S.A.">
        <title>Complete genome sequence of the marine planctomycete Pirellula sp. strain 1.</title>
        <authorList>
            <person name="Gloeckner F.O."/>
            <person name="Kube M."/>
            <person name="Bauer M."/>
            <person name="Teeling H."/>
            <person name="Lombardot T."/>
            <person name="Ludwig W."/>
            <person name="Gade D."/>
            <person name="Beck A."/>
            <person name="Borzym K."/>
            <person name="Heitmann K."/>
            <person name="Rabus R."/>
            <person name="Schlesner H."/>
            <person name="Amann R."/>
            <person name="Reinhardt R."/>
        </authorList>
    </citation>
    <scope>NUCLEOTIDE SEQUENCE [LARGE SCALE GENOMIC DNA]</scope>
    <source>
        <strain evidence="2">DSM 10527 / NCIMB 13988 / SH1</strain>
    </source>
</reference>
<dbReference type="Proteomes" id="UP000001025">
    <property type="component" value="Chromosome"/>
</dbReference>
<accession>Q7UZ11</accession>
<dbReference type="EMBL" id="BX294133">
    <property type="protein sequence ID" value="CAD71477.1"/>
    <property type="molecule type" value="Genomic_DNA"/>
</dbReference>
<dbReference type="STRING" id="243090.RB271"/>